<dbReference type="GO" id="GO:0005737">
    <property type="term" value="C:cytoplasm"/>
    <property type="evidence" value="ECO:0007669"/>
    <property type="project" value="TreeGrafter"/>
</dbReference>
<protein>
    <submittedName>
        <fullName evidence="2">Serine/threonine protein phosphatase</fullName>
    </submittedName>
</protein>
<dbReference type="GO" id="GO:0008803">
    <property type="term" value="F:bis(5'-nucleosyl)-tetraphosphatase (symmetrical) activity"/>
    <property type="evidence" value="ECO:0007669"/>
    <property type="project" value="TreeGrafter"/>
</dbReference>
<dbReference type="AlphaFoldDB" id="A0A7Y0FUG7"/>
<comment type="caution">
    <text evidence="2">The sequence shown here is derived from an EMBL/GenBank/DDBJ whole genome shotgun (WGS) entry which is preliminary data.</text>
</comment>
<dbReference type="GO" id="GO:0110154">
    <property type="term" value="P:RNA decapping"/>
    <property type="evidence" value="ECO:0007669"/>
    <property type="project" value="TreeGrafter"/>
</dbReference>
<evidence type="ECO:0000313" key="3">
    <source>
        <dbReference type="Proteomes" id="UP000541470"/>
    </source>
</evidence>
<gene>
    <name evidence="2" type="ORF">HHL25_01225</name>
</gene>
<keyword evidence="3" id="KW-1185">Reference proteome</keyword>
<dbReference type="Gene3D" id="3.60.21.10">
    <property type="match status" value="1"/>
</dbReference>
<dbReference type="InterPro" id="IPR004843">
    <property type="entry name" value="Calcineurin-like_PHP"/>
</dbReference>
<name>A0A7Y0FUG7_9HYPH</name>
<dbReference type="SUPFAM" id="SSF56300">
    <property type="entry name" value="Metallo-dependent phosphatases"/>
    <property type="match status" value="1"/>
</dbReference>
<dbReference type="Proteomes" id="UP000541470">
    <property type="component" value="Unassembled WGS sequence"/>
</dbReference>
<accession>A0A7Y0FUG7</accession>
<dbReference type="Pfam" id="PF00149">
    <property type="entry name" value="Metallophos"/>
    <property type="match status" value="1"/>
</dbReference>
<dbReference type="GO" id="GO:0016791">
    <property type="term" value="F:phosphatase activity"/>
    <property type="evidence" value="ECO:0007669"/>
    <property type="project" value="TreeGrafter"/>
</dbReference>
<reference evidence="2 3" key="1">
    <citation type="submission" date="2020-04" db="EMBL/GenBank/DDBJ databases">
        <title>Rhizobium sp. S-51 isolated from soil.</title>
        <authorList>
            <person name="Dahal R.H."/>
        </authorList>
    </citation>
    <scope>NUCLEOTIDE SEQUENCE [LARGE SCALE GENOMIC DNA]</scope>
    <source>
        <strain evidence="2 3">S-51</strain>
    </source>
</reference>
<sequence length="260" mass="28378">MERHFDRFFPASRHATVTGHGRPRLEFAPDLYAAIYAVGDVHGCLAELLALEARISEDGRFIDGPKLIIMLGDYVDRGPTSRQVLDYLLSPPPEGFDRILLCGNHEDLFLQFMAQPEDNLDWLRFGGVETLMSYGIDVTRIMEEGGGMAALATSMQAEVPALHRALLQALPIAVKVGDFVFVHAGLRPGVALDAQKDEDLIWIREPFLARGPETAVTVVHGHTPSSMPSFGPGRIGIDTACYSTGRLTAARIVGNEAVIL</sequence>
<dbReference type="CDD" id="cd00144">
    <property type="entry name" value="MPP_PPP_family"/>
    <property type="match status" value="1"/>
</dbReference>
<dbReference type="RefSeq" id="WP_169586476.1">
    <property type="nucleotide sequence ID" value="NZ_JABBGK010000001.1"/>
</dbReference>
<organism evidence="2 3">
    <name type="scientific">Rhizobium terricola</name>
    <dbReference type="NCBI Taxonomy" id="2728849"/>
    <lineage>
        <taxon>Bacteria</taxon>
        <taxon>Pseudomonadati</taxon>
        <taxon>Pseudomonadota</taxon>
        <taxon>Alphaproteobacteria</taxon>
        <taxon>Hyphomicrobiales</taxon>
        <taxon>Rhizobiaceae</taxon>
        <taxon>Rhizobium/Agrobacterium group</taxon>
        <taxon>Rhizobium</taxon>
    </lineage>
</organism>
<dbReference type="EMBL" id="JABBGK010000001">
    <property type="protein sequence ID" value="NML72736.1"/>
    <property type="molecule type" value="Genomic_DNA"/>
</dbReference>
<dbReference type="InterPro" id="IPR050126">
    <property type="entry name" value="Ap4A_hydrolase"/>
</dbReference>
<proteinExistence type="predicted"/>
<feature type="domain" description="Calcineurin-like phosphoesterase" evidence="1">
    <location>
        <begin position="35"/>
        <end position="226"/>
    </location>
</feature>
<evidence type="ECO:0000259" key="1">
    <source>
        <dbReference type="Pfam" id="PF00149"/>
    </source>
</evidence>
<dbReference type="PANTHER" id="PTHR42850">
    <property type="entry name" value="METALLOPHOSPHOESTERASE"/>
    <property type="match status" value="1"/>
</dbReference>
<dbReference type="InterPro" id="IPR029052">
    <property type="entry name" value="Metallo-depent_PP-like"/>
</dbReference>
<evidence type="ECO:0000313" key="2">
    <source>
        <dbReference type="EMBL" id="NML72736.1"/>
    </source>
</evidence>
<dbReference type="PANTHER" id="PTHR42850:SF4">
    <property type="entry name" value="ZINC-DEPENDENT ENDOPOLYPHOSPHATASE"/>
    <property type="match status" value="1"/>
</dbReference>